<dbReference type="PROSITE" id="PS51683">
    <property type="entry name" value="SAM_OMT_II"/>
    <property type="match status" value="1"/>
</dbReference>
<organism evidence="6 7">
    <name type="scientific">Symbiodinium pilosum</name>
    <name type="common">Dinoflagellate</name>
    <dbReference type="NCBI Taxonomy" id="2952"/>
    <lineage>
        <taxon>Eukaryota</taxon>
        <taxon>Sar</taxon>
        <taxon>Alveolata</taxon>
        <taxon>Dinophyceae</taxon>
        <taxon>Suessiales</taxon>
        <taxon>Symbiodiniaceae</taxon>
        <taxon>Symbiodinium</taxon>
    </lineage>
</organism>
<evidence type="ECO:0000256" key="2">
    <source>
        <dbReference type="ARBA" id="ARBA00022679"/>
    </source>
</evidence>
<keyword evidence="7" id="KW-1185">Reference proteome</keyword>
<dbReference type="EMBL" id="CAJNIZ010000001">
    <property type="protein sequence ID" value="CAE7148972.1"/>
    <property type="molecule type" value="Genomic_DNA"/>
</dbReference>
<keyword evidence="2" id="KW-0808">Transferase</keyword>
<dbReference type="InterPro" id="IPR036390">
    <property type="entry name" value="WH_DNA-bd_sf"/>
</dbReference>
<dbReference type="PANTHER" id="PTHR43712">
    <property type="entry name" value="PUTATIVE (AFU_ORTHOLOGUE AFUA_4G14580)-RELATED"/>
    <property type="match status" value="1"/>
</dbReference>
<dbReference type="InterPro" id="IPR036388">
    <property type="entry name" value="WH-like_DNA-bd_sf"/>
</dbReference>
<evidence type="ECO:0000259" key="4">
    <source>
        <dbReference type="Pfam" id="PF00891"/>
    </source>
</evidence>
<gene>
    <name evidence="6" type="primary">aziB2</name>
    <name evidence="6" type="ORF">SPIL2461_LOCUS64</name>
</gene>
<dbReference type="InterPro" id="IPR012967">
    <property type="entry name" value="COMT_dimerisation"/>
</dbReference>
<feature type="domain" description="O-methyltransferase C-terminal" evidence="4">
    <location>
        <begin position="225"/>
        <end position="430"/>
    </location>
</feature>
<dbReference type="InterPro" id="IPR029063">
    <property type="entry name" value="SAM-dependent_MTases_sf"/>
</dbReference>
<dbReference type="Pfam" id="PF08100">
    <property type="entry name" value="Dimerisation"/>
    <property type="match status" value="1"/>
</dbReference>
<dbReference type="Proteomes" id="UP000649617">
    <property type="component" value="Unassembled WGS sequence"/>
</dbReference>
<name>A0A812IRC0_SYMPI</name>
<reference evidence="6" key="1">
    <citation type="submission" date="2021-02" db="EMBL/GenBank/DDBJ databases">
        <authorList>
            <person name="Dougan E. K."/>
            <person name="Rhodes N."/>
            <person name="Thang M."/>
            <person name="Chan C."/>
        </authorList>
    </citation>
    <scope>NUCLEOTIDE SEQUENCE</scope>
</reference>
<feature type="domain" description="O-methyltransferase dimerisation" evidence="5">
    <location>
        <begin position="130"/>
        <end position="199"/>
    </location>
</feature>
<dbReference type="InterPro" id="IPR001077">
    <property type="entry name" value="COMT_C"/>
</dbReference>
<dbReference type="SUPFAM" id="SSF46785">
    <property type="entry name" value="Winged helix' DNA-binding domain"/>
    <property type="match status" value="1"/>
</dbReference>
<evidence type="ECO:0000256" key="1">
    <source>
        <dbReference type="ARBA" id="ARBA00022603"/>
    </source>
</evidence>
<proteinExistence type="predicted"/>
<dbReference type="Gene3D" id="1.10.10.10">
    <property type="entry name" value="Winged helix-like DNA-binding domain superfamily/Winged helix DNA-binding domain"/>
    <property type="match status" value="1"/>
</dbReference>
<dbReference type="OrthoDB" id="1606438at2759"/>
<dbReference type="GO" id="GO:0046983">
    <property type="term" value="F:protein dimerization activity"/>
    <property type="evidence" value="ECO:0007669"/>
    <property type="project" value="InterPro"/>
</dbReference>
<dbReference type="AlphaFoldDB" id="A0A812IRC0"/>
<dbReference type="PANTHER" id="PTHR43712:SF2">
    <property type="entry name" value="O-METHYLTRANSFERASE CICE"/>
    <property type="match status" value="1"/>
</dbReference>
<keyword evidence="3" id="KW-0949">S-adenosyl-L-methionine</keyword>
<dbReference type="Gene3D" id="3.40.50.150">
    <property type="entry name" value="Vaccinia Virus protein VP39"/>
    <property type="match status" value="1"/>
</dbReference>
<accession>A0A812IRC0</accession>
<dbReference type="InterPro" id="IPR016461">
    <property type="entry name" value="COMT-like"/>
</dbReference>
<evidence type="ECO:0000313" key="7">
    <source>
        <dbReference type="Proteomes" id="UP000649617"/>
    </source>
</evidence>
<protein>
    <submittedName>
        <fullName evidence="6">AziB2 protein</fullName>
    </submittedName>
</protein>
<evidence type="ECO:0000259" key="5">
    <source>
        <dbReference type="Pfam" id="PF08100"/>
    </source>
</evidence>
<dbReference type="Pfam" id="PF00891">
    <property type="entry name" value="Methyltransf_2"/>
    <property type="match status" value="1"/>
</dbReference>
<dbReference type="GO" id="GO:0032259">
    <property type="term" value="P:methylation"/>
    <property type="evidence" value="ECO:0007669"/>
    <property type="project" value="UniProtKB-KW"/>
</dbReference>
<evidence type="ECO:0000313" key="6">
    <source>
        <dbReference type="EMBL" id="CAE7148972.1"/>
    </source>
</evidence>
<comment type="caution">
    <text evidence="6">The sequence shown here is derived from an EMBL/GenBank/DDBJ whole genome shotgun (WGS) entry which is preliminary data.</text>
</comment>
<dbReference type="GO" id="GO:0008171">
    <property type="term" value="F:O-methyltransferase activity"/>
    <property type="evidence" value="ECO:0007669"/>
    <property type="project" value="InterPro"/>
</dbReference>
<sequence length="452" mass="49370">MSGQRNPTINTNQRIPVFFGIPAHVFQARRELPARGIHQAINWSVLLDHAADQVDHCGFITQFDSMATQNDTTISNNLSPGTFKLLHGSTRQHQICAKTGKFMGYTATQTDTQTMSDNTKRPDTVRLQRIAKGFWESAALMSAVELGVFTAIANGSNTIESAAAALKIEPVNAERLLTVLTAMELIIRNGEQFSNTEDVDRFLVEGKPTYAGPWMLFGKPRWEAWGHLTEHLQVRAADQRVLGMYDNTFTVERAREYHEATYSIGMGAARRFHRQVDLSGRKKIMDLGGGSGCYCIVGAQQHPGLKAEVLDLPPVVVVTREYLQENGVDQDVIATACDFTSDPLPQDADVAIMASNLPQYSRPIIADVVQRVYDALLPGGEFHLIGEMLDADGSGPIAPALWGLSEAVSHSTGLAHSVSDCSNYFSAVGFTHIKVAEFIPGTLTRVSGIKPG</sequence>
<dbReference type="SUPFAM" id="SSF53335">
    <property type="entry name" value="S-adenosyl-L-methionine-dependent methyltransferases"/>
    <property type="match status" value="1"/>
</dbReference>
<keyword evidence="1" id="KW-0489">Methyltransferase</keyword>
<evidence type="ECO:0000256" key="3">
    <source>
        <dbReference type="ARBA" id="ARBA00022691"/>
    </source>
</evidence>